<evidence type="ECO:0000256" key="2">
    <source>
        <dbReference type="ARBA" id="ARBA00022692"/>
    </source>
</evidence>
<evidence type="ECO:0000256" key="5">
    <source>
        <dbReference type="SAM" id="Phobius"/>
    </source>
</evidence>
<dbReference type="InterPro" id="IPR050911">
    <property type="entry name" value="DRAM/TMEM150_Autophagy_Mod"/>
</dbReference>
<feature type="domain" description="CWH43-like N-terminal" evidence="6">
    <location>
        <begin position="29"/>
        <end position="211"/>
    </location>
</feature>
<evidence type="ECO:0000313" key="8">
    <source>
        <dbReference type="EMBL" id="VFT79169.1"/>
    </source>
</evidence>
<feature type="transmembrane region" description="Helical" evidence="5">
    <location>
        <begin position="120"/>
        <end position="144"/>
    </location>
</feature>
<keyword evidence="2 5" id="KW-0812">Transmembrane</keyword>
<evidence type="ECO:0000313" key="7">
    <source>
        <dbReference type="EMBL" id="KAF0718000.1"/>
    </source>
</evidence>
<feature type="transmembrane region" description="Helical" evidence="5">
    <location>
        <begin position="150"/>
        <end position="173"/>
    </location>
</feature>
<protein>
    <submittedName>
        <fullName evidence="8">Aste57867_1964 protein</fullName>
    </submittedName>
</protein>
<evidence type="ECO:0000256" key="4">
    <source>
        <dbReference type="ARBA" id="ARBA00023136"/>
    </source>
</evidence>
<dbReference type="PANTHER" id="PTHR21324:SF2">
    <property type="entry name" value="EG:22E5.9 PROTEIN"/>
    <property type="match status" value="1"/>
</dbReference>
<evidence type="ECO:0000256" key="1">
    <source>
        <dbReference type="ARBA" id="ARBA00004127"/>
    </source>
</evidence>
<dbReference type="GO" id="GO:0012505">
    <property type="term" value="C:endomembrane system"/>
    <property type="evidence" value="ECO:0007669"/>
    <property type="project" value="UniProtKB-SubCell"/>
</dbReference>
<keyword evidence="3 5" id="KW-1133">Transmembrane helix</keyword>
<reference evidence="8 9" key="1">
    <citation type="submission" date="2019-03" db="EMBL/GenBank/DDBJ databases">
        <authorList>
            <person name="Gaulin E."/>
            <person name="Dumas B."/>
        </authorList>
    </citation>
    <scope>NUCLEOTIDE SEQUENCE [LARGE SCALE GENOMIC DNA]</scope>
    <source>
        <strain evidence="8">CBS 568.67</strain>
    </source>
</reference>
<feature type="transmembrane region" description="Helical" evidence="5">
    <location>
        <begin position="71"/>
        <end position="92"/>
    </location>
</feature>
<feature type="transmembrane region" description="Helical" evidence="5">
    <location>
        <begin position="200"/>
        <end position="221"/>
    </location>
</feature>
<gene>
    <name evidence="8" type="primary">Aste57867_1964</name>
    <name evidence="7" type="ORF">As57867_001962</name>
    <name evidence="8" type="ORF">ASTE57867_1964</name>
</gene>
<dbReference type="EMBL" id="VJMH01000189">
    <property type="protein sequence ID" value="KAF0718000.1"/>
    <property type="molecule type" value="Genomic_DNA"/>
</dbReference>
<name>A0A485K6D4_9STRA</name>
<dbReference type="PANTHER" id="PTHR21324">
    <property type="entry name" value="FASTING-INDUCIBLE INTEGRAL MEMBRANE PROTEIN TM6P1-RELATED"/>
    <property type="match status" value="1"/>
</dbReference>
<organism evidence="8 9">
    <name type="scientific">Aphanomyces stellatus</name>
    <dbReference type="NCBI Taxonomy" id="120398"/>
    <lineage>
        <taxon>Eukaryota</taxon>
        <taxon>Sar</taxon>
        <taxon>Stramenopiles</taxon>
        <taxon>Oomycota</taxon>
        <taxon>Saprolegniomycetes</taxon>
        <taxon>Saprolegniales</taxon>
        <taxon>Verrucalvaceae</taxon>
        <taxon>Aphanomyces</taxon>
    </lineage>
</organism>
<comment type="subcellular location">
    <subcellularLocation>
        <location evidence="1">Endomembrane system</location>
        <topology evidence="1">Multi-pass membrane protein</topology>
    </subcellularLocation>
</comment>
<feature type="transmembrane region" description="Helical" evidence="5">
    <location>
        <begin position="30"/>
        <end position="51"/>
    </location>
</feature>
<sequence length="323" mass="35961">MAPPLHRQRPCWRRHISFLSMESVRRLSPILAPATVITTLVTCLVIAKVNHRYTGTLVWPYFSDLGRDDPGYYVFVVGLTLTAIFLVAIWYFNFVFHARTLRLPIQDGALSPWLLRRSGLVSTLGILSVVGLPVLAICSTTSYPSVHSNAAYWFFILEALAVLINTSITYRIYKWRDHHPTPILECSAIATSRKHTHVQATFCAVFLIAFALYIPIGLAVVCDFAHLSTQECLALDLGEAYCTGTMHGSDPQWTKLWDYSHCRGSNQMRSGAQLGCIVTLVGYSVSFLLHKMPPAMPATDACEASPSHIQATRFTIATDPVEE</sequence>
<proteinExistence type="predicted"/>
<keyword evidence="9" id="KW-1185">Reference proteome</keyword>
<evidence type="ECO:0000256" key="3">
    <source>
        <dbReference type="ARBA" id="ARBA00022989"/>
    </source>
</evidence>
<evidence type="ECO:0000313" key="9">
    <source>
        <dbReference type="Proteomes" id="UP000332933"/>
    </source>
</evidence>
<keyword evidence="4 5" id="KW-0472">Membrane</keyword>
<dbReference type="EMBL" id="CAADRA010000189">
    <property type="protein sequence ID" value="VFT79169.1"/>
    <property type="molecule type" value="Genomic_DNA"/>
</dbReference>
<dbReference type="Proteomes" id="UP000332933">
    <property type="component" value="Unassembled WGS sequence"/>
</dbReference>
<dbReference type="Pfam" id="PF10277">
    <property type="entry name" value="Frag1"/>
    <property type="match status" value="1"/>
</dbReference>
<evidence type="ECO:0000259" key="6">
    <source>
        <dbReference type="Pfam" id="PF10277"/>
    </source>
</evidence>
<reference evidence="7" key="2">
    <citation type="submission" date="2019-06" db="EMBL/GenBank/DDBJ databases">
        <title>Genomics analysis of Aphanomyces spp. identifies a new class of oomycete effector associated with host adaptation.</title>
        <authorList>
            <person name="Gaulin E."/>
        </authorList>
    </citation>
    <scope>NUCLEOTIDE SEQUENCE</scope>
    <source>
        <strain evidence="7">CBS 578.67</strain>
    </source>
</reference>
<dbReference type="InterPro" id="IPR019402">
    <property type="entry name" value="CWH43_N"/>
</dbReference>
<accession>A0A485K6D4</accession>
<dbReference type="AlphaFoldDB" id="A0A485K6D4"/>
<dbReference type="OrthoDB" id="191706at2759"/>